<comment type="subcellular location">
    <subcellularLocation>
        <location evidence="1">Secreted</location>
    </subcellularLocation>
</comment>
<comment type="subunit">
    <text evidence="8">Homodimer; disulfide-linked. Interacts with GFRA2 coreceptor and RET: forms a 2:2:2 ternary complex composed of NRTN ligand, GFRA2 and RET receptor. Also forms a 4:4:4 tetrameric complex composed of 4 copies of NRTN ligand, GFRA2 and RET receptor, which prevents endocytosis of RET.</text>
</comment>
<dbReference type="PANTHER" id="PTHR12173">
    <property type="entry name" value="GDNF SUBFAMILY OF TGF-BETA FAMILY"/>
    <property type="match status" value="1"/>
</dbReference>
<comment type="function">
    <text evidence="7">Growth factor that supports the survival of sympathetic neurons in culture. May regulate the development and maintenance of the CNS. Involved in the development of the neural crest. Might control the size of non-neuronal cell population such as haemopoietic cells. Acts by binding to its coreceptor, GFRA2, leading to autophosphorylation and activation of the RET receptor. Heparan sulfate-binding is required for signaling.</text>
</comment>
<dbReference type="Pfam" id="PF00019">
    <property type="entry name" value="TGF_beta"/>
    <property type="match status" value="1"/>
</dbReference>
<proteinExistence type="inferred from homology"/>
<dbReference type="InterPro" id="IPR029034">
    <property type="entry name" value="Cystine-knot_cytokine"/>
</dbReference>
<dbReference type="FunFam" id="2.10.90.10:FF:000037">
    <property type="entry name" value="neurturin"/>
    <property type="match status" value="1"/>
</dbReference>
<feature type="domain" description="TGF-beta family profile" evidence="12">
    <location>
        <begin position="105"/>
        <end position="211"/>
    </location>
</feature>
<dbReference type="Bgee" id="ENSLOCG00000003179">
    <property type="expression patterns" value="Expressed in camera-type eye and 5 other cell types or tissues"/>
</dbReference>
<dbReference type="RefSeq" id="XP_006640038.1">
    <property type="nucleotide sequence ID" value="XM_006639975.2"/>
</dbReference>
<evidence type="ECO:0000256" key="2">
    <source>
        <dbReference type="ARBA" id="ARBA00009832"/>
    </source>
</evidence>
<dbReference type="GO" id="GO:0030116">
    <property type="term" value="F:glial cell-derived neurotrophic factor receptor binding"/>
    <property type="evidence" value="ECO:0007669"/>
    <property type="project" value="InterPro"/>
</dbReference>
<evidence type="ECO:0000256" key="4">
    <source>
        <dbReference type="ARBA" id="ARBA00022729"/>
    </source>
</evidence>
<reference evidence="13" key="2">
    <citation type="submission" date="2025-08" db="UniProtKB">
        <authorList>
            <consortium name="Ensembl"/>
        </authorList>
    </citation>
    <scope>IDENTIFICATION</scope>
</reference>
<dbReference type="SUPFAM" id="SSF57501">
    <property type="entry name" value="Cystine-knot cytokines"/>
    <property type="match status" value="1"/>
</dbReference>
<dbReference type="PANTHER" id="PTHR12173:SF3">
    <property type="entry name" value="NEURTURIN"/>
    <property type="match status" value="1"/>
</dbReference>
<feature type="signal peptide" evidence="11">
    <location>
        <begin position="1"/>
        <end position="19"/>
    </location>
</feature>
<dbReference type="GO" id="GO:0005576">
    <property type="term" value="C:extracellular region"/>
    <property type="evidence" value="ECO:0007669"/>
    <property type="project" value="UniProtKB-SubCell"/>
</dbReference>
<keyword evidence="5 10" id="KW-0339">Growth factor</keyword>
<evidence type="ECO:0000256" key="6">
    <source>
        <dbReference type="ARBA" id="ARBA00023157"/>
    </source>
</evidence>
<comment type="similarity">
    <text evidence="2">Belongs to the TGF-beta family. GDNF subfamily.</text>
</comment>
<dbReference type="GO" id="GO:0007399">
    <property type="term" value="P:nervous system development"/>
    <property type="evidence" value="ECO:0007669"/>
    <property type="project" value="UniProtKB-ARBA"/>
</dbReference>
<dbReference type="CDD" id="cd19383">
    <property type="entry name" value="TGF_beta_Neurturin"/>
    <property type="match status" value="1"/>
</dbReference>
<dbReference type="SMART" id="SM00204">
    <property type="entry name" value="TGFB"/>
    <property type="match status" value="1"/>
</dbReference>
<evidence type="ECO:0000313" key="14">
    <source>
        <dbReference type="Proteomes" id="UP000018468"/>
    </source>
</evidence>
<dbReference type="PROSITE" id="PS51362">
    <property type="entry name" value="TGF_BETA_2"/>
    <property type="match status" value="1"/>
</dbReference>
<dbReference type="InterPro" id="IPR001839">
    <property type="entry name" value="TGF-b_C"/>
</dbReference>
<dbReference type="InterPro" id="IPR043401">
    <property type="entry name" value="GDNF_fam"/>
</dbReference>
<dbReference type="Gene3D" id="2.10.90.10">
    <property type="entry name" value="Cystine-knot cytokines"/>
    <property type="match status" value="1"/>
</dbReference>
<organism evidence="13 14">
    <name type="scientific">Lepisosteus oculatus</name>
    <name type="common">Spotted gar</name>
    <dbReference type="NCBI Taxonomy" id="7918"/>
    <lineage>
        <taxon>Eukaryota</taxon>
        <taxon>Metazoa</taxon>
        <taxon>Chordata</taxon>
        <taxon>Craniata</taxon>
        <taxon>Vertebrata</taxon>
        <taxon>Euteleostomi</taxon>
        <taxon>Actinopterygii</taxon>
        <taxon>Neopterygii</taxon>
        <taxon>Holostei</taxon>
        <taxon>Semionotiformes</taxon>
        <taxon>Lepisosteidae</taxon>
        <taxon>Lepisosteus</taxon>
    </lineage>
</organism>
<evidence type="ECO:0000256" key="1">
    <source>
        <dbReference type="ARBA" id="ARBA00004613"/>
    </source>
</evidence>
<keyword evidence="4 11" id="KW-0732">Signal</keyword>
<dbReference type="OrthoDB" id="9936891at2759"/>
<dbReference type="AlphaFoldDB" id="W5M5W9"/>
<evidence type="ECO:0000256" key="11">
    <source>
        <dbReference type="SAM" id="SignalP"/>
    </source>
</evidence>
<evidence type="ECO:0000313" key="13">
    <source>
        <dbReference type="Ensembl" id="ENSLOCP00000003777.1"/>
    </source>
</evidence>
<protein>
    <recommendedName>
        <fullName evidence="9">Neurturin</fullName>
    </recommendedName>
</protein>
<evidence type="ECO:0000259" key="12">
    <source>
        <dbReference type="PROSITE" id="PS51362"/>
    </source>
</evidence>
<evidence type="ECO:0000256" key="8">
    <source>
        <dbReference type="ARBA" id="ARBA00062854"/>
    </source>
</evidence>
<dbReference type="Proteomes" id="UP000018468">
    <property type="component" value="Linkage group LG19"/>
</dbReference>
<dbReference type="GeneTree" id="ENSGT00950000182993"/>
<evidence type="ECO:0000256" key="5">
    <source>
        <dbReference type="ARBA" id="ARBA00023030"/>
    </source>
</evidence>
<evidence type="ECO:0000256" key="7">
    <source>
        <dbReference type="ARBA" id="ARBA00055869"/>
    </source>
</evidence>
<feature type="chain" id="PRO_5004865754" description="Neurturin" evidence="11">
    <location>
        <begin position="20"/>
        <end position="211"/>
    </location>
</feature>
<evidence type="ECO:0000256" key="9">
    <source>
        <dbReference type="ARBA" id="ARBA00069369"/>
    </source>
</evidence>
<reference evidence="13" key="3">
    <citation type="submission" date="2025-09" db="UniProtKB">
        <authorList>
            <consortium name="Ensembl"/>
        </authorList>
    </citation>
    <scope>IDENTIFICATION</scope>
</reference>
<dbReference type="GO" id="GO:0035860">
    <property type="term" value="P:glial cell-derived neurotrophic factor receptor signaling pathway"/>
    <property type="evidence" value="ECO:0007669"/>
    <property type="project" value="UniProtKB-ARBA"/>
</dbReference>
<dbReference type="Ensembl" id="ENSLOCT00000003784.1">
    <property type="protein sequence ID" value="ENSLOCP00000003777.1"/>
    <property type="gene ID" value="ENSLOCG00000003179.1"/>
</dbReference>
<name>W5M5W9_LEPOC</name>
<keyword evidence="3" id="KW-0964">Secreted</keyword>
<dbReference type="HOGENOM" id="CLU_102221_1_1_1"/>
<evidence type="ECO:0000256" key="10">
    <source>
        <dbReference type="RuleBase" id="RU000354"/>
    </source>
</evidence>
<accession>W5M5W9</accession>
<dbReference type="GO" id="GO:0008083">
    <property type="term" value="F:growth factor activity"/>
    <property type="evidence" value="ECO:0007669"/>
    <property type="project" value="UniProtKB-KW"/>
</dbReference>
<keyword evidence="14" id="KW-1185">Reference proteome</keyword>
<dbReference type="GO" id="GO:0030971">
    <property type="term" value="F:receptor tyrosine kinase binding"/>
    <property type="evidence" value="ECO:0007669"/>
    <property type="project" value="InterPro"/>
</dbReference>
<dbReference type="EMBL" id="AHAT01011181">
    <property type="status" value="NOT_ANNOTATED_CDS"/>
    <property type="molecule type" value="Genomic_DNA"/>
</dbReference>
<keyword evidence="6" id="KW-1015">Disulfide bond</keyword>
<dbReference type="KEGG" id="loc:102689749"/>
<evidence type="ECO:0000256" key="3">
    <source>
        <dbReference type="ARBA" id="ARBA00022525"/>
    </source>
</evidence>
<dbReference type="GeneID" id="102689749"/>
<sequence>MKLWKCAAIALMLCGAALSVFLCRNMIPGGEGPGAWPSSSSSTISSSWLKGHHRAVRAADKPSLFREFSYLLQSYTEGEVKQLISALVDRSGPEDSRLDLSLSKRTKRARKGLLKPCSLKELEVSVSQLGLGYEGDEILLFRYCSGRCQEARRNYDLTLEHMKKQGRVKKGKARHKPCCRPTEYDDDISFLDNGNKYHTIREVSARKCGCV</sequence>
<reference evidence="14" key="1">
    <citation type="submission" date="2011-12" db="EMBL/GenBank/DDBJ databases">
        <title>The Draft Genome of Lepisosteus oculatus.</title>
        <authorList>
            <consortium name="The Broad Institute Genome Assembly &amp; Analysis Group"/>
            <consortium name="Computational R&amp;D Group"/>
            <consortium name="and Sequencing Platform"/>
            <person name="Di Palma F."/>
            <person name="Alfoldi J."/>
            <person name="Johnson J."/>
            <person name="Berlin A."/>
            <person name="Gnerre S."/>
            <person name="Jaffe D."/>
            <person name="MacCallum I."/>
            <person name="Young S."/>
            <person name="Walker B.J."/>
            <person name="Lander E.S."/>
            <person name="Lindblad-Toh K."/>
        </authorList>
    </citation>
    <scope>NUCLEOTIDE SEQUENCE [LARGE SCALE GENOMIC DNA]</scope>
</reference>